<sequence length="1054" mass="117941">MSMKNSFYEQFRRNTSLSTSGNSTSPSAKVRRNKIAGLMGVAQQGHRTRKPSKFNANQGVQPDDIAKKLFSSGEYVLPPPEYAVLWNNVSPARFITRCIKFLLDYEKSPDDVGKQLKKSKSELRYFVTCILHSITVFDLFSIMDERSQALNTALEKFDQIKKKNPQPHDKRIYKVLNALQKHKKPPYEVGVVSMVVDCAALVPLPLTMGFAMPGLQPKSSKKDGLKKTYALEDIDEEFPFLFPFLQNLLTCTDEQTQGTSRPSVAAEQIFKEILKILSTLHHQLRMAPESIESVSVQALALMFMLKQFLAVSPTSDIVWLRLAIDVDPELLPSSHVASPDDVHVLQVHVLVDREDPLSNTHQALFETVQQERGRKSSNLIMINEDDAKEDAEGTSGGEGSGAEEMPDLTPEHLRIRMVTHIISCDFDLSDGAADSSMEDPLNLSSQTPEQMLDFYERTLAIHAKAKTLPTQDSLLLKTERGVPGGICKLYRENAISKLLSEICPGHKFKPVRSSVADESNGTRKSTDRGISFSLKGVGSAKSLVQDEEEKVDESAEYAPARPTVPAPDYDVKKVESFSNTFTPMMPPVQFKFWQCKTTPINKPTSNQVTENRYLYYKNECEQLKTLVGETVEKSPEGVKPVLKLVLMGSNLVLHKYLCAYSAVYEQEPSLLEKVHLQIYVCPEGQNDLGRFLAWSDAWYKRHVFSPFVGAVPLAPQYAINETFPASLLDDCAMHATLPVNLLREMLQHYVRSAEHTENIKVYDVQCWTEEDKKLRRLSTTDSFLDADGDYDLFGSDAGNKKGGQQAAEEEKMPIFSLTPHVLVPFITSIEIGILSQVEAYKFNMMKQDESLKQILSDKEFIRNHGGGDFPSLTISYRPTNLGGKATKEEKEISGEFVSISICNVPEGIRDFETSNMEEKEKFGTWSGLTLAVRRNQGKLKDLLHKKNKLSSSEVDAYVETMKSQDSFGIQSLADDVEDDPFAAKMLMVGTLTVQVTKQSDSFYILADGALVGPLKKITVGPSALKHKNDETSDFELPVQSFFPVAAFDRDEEMV</sequence>
<comment type="caution">
    <text evidence="2">The sequence shown here is derived from an EMBL/GenBank/DDBJ whole genome shotgun (WGS) entry which is preliminary data.</text>
</comment>
<feature type="region of interest" description="Disordered" evidence="1">
    <location>
        <begin position="543"/>
        <end position="562"/>
    </location>
</feature>
<name>A0A9W7E5U9_9STRA</name>
<feature type="region of interest" description="Disordered" evidence="1">
    <location>
        <begin position="382"/>
        <end position="406"/>
    </location>
</feature>
<proteinExistence type="predicted"/>
<accession>A0A9W7E5U9</accession>
<reference evidence="2" key="1">
    <citation type="submission" date="2022-07" db="EMBL/GenBank/DDBJ databases">
        <title>Genome analysis of Parmales, a sister group of diatoms, reveals the evolutionary specialization of diatoms from phago-mixotrophs to photoautotrophs.</title>
        <authorList>
            <person name="Ban H."/>
            <person name="Sato S."/>
            <person name="Yoshikawa S."/>
            <person name="Kazumasa Y."/>
            <person name="Nakamura Y."/>
            <person name="Ichinomiya M."/>
            <person name="Saitoh K."/>
            <person name="Sato N."/>
            <person name="Blanc-Mathieu R."/>
            <person name="Endo H."/>
            <person name="Kuwata A."/>
            <person name="Ogata H."/>
        </authorList>
    </citation>
    <scope>NUCLEOTIDE SEQUENCE</scope>
</reference>
<gene>
    <name evidence="2" type="ORF">TrRE_jg11751</name>
</gene>
<evidence type="ECO:0000256" key="1">
    <source>
        <dbReference type="SAM" id="MobiDB-lite"/>
    </source>
</evidence>
<dbReference type="OrthoDB" id="190040at2759"/>
<evidence type="ECO:0000313" key="3">
    <source>
        <dbReference type="Proteomes" id="UP001165082"/>
    </source>
</evidence>
<dbReference type="AlphaFoldDB" id="A0A9W7E5U9"/>
<keyword evidence="3" id="KW-1185">Reference proteome</keyword>
<feature type="compositionally biased region" description="Acidic residues" evidence="1">
    <location>
        <begin position="545"/>
        <end position="555"/>
    </location>
</feature>
<organism evidence="2 3">
    <name type="scientific">Triparma retinervis</name>
    <dbReference type="NCBI Taxonomy" id="2557542"/>
    <lineage>
        <taxon>Eukaryota</taxon>
        <taxon>Sar</taxon>
        <taxon>Stramenopiles</taxon>
        <taxon>Ochrophyta</taxon>
        <taxon>Bolidophyceae</taxon>
        <taxon>Parmales</taxon>
        <taxon>Triparmaceae</taxon>
        <taxon>Triparma</taxon>
    </lineage>
</organism>
<dbReference type="EMBL" id="BRXZ01001278">
    <property type="protein sequence ID" value="GMH67172.1"/>
    <property type="molecule type" value="Genomic_DNA"/>
</dbReference>
<protein>
    <submittedName>
        <fullName evidence="2">Uncharacterized protein</fullName>
    </submittedName>
</protein>
<dbReference type="Proteomes" id="UP001165082">
    <property type="component" value="Unassembled WGS sequence"/>
</dbReference>
<evidence type="ECO:0000313" key="2">
    <source>
        <dbReference type="EMBL" id="GMH67172.1"/>
    </source>
</evidence>